<evidence type="ECO:0000256" key="2">
    <source>
        <dbReference type="SAM" id="Phobius"/>
    </source>
</evidence>
<dbReference type="GO" id="GO:0051999">
    <property type="term" value="P:mannosyl-inositol phosphorylceramide biosynthetic process"/>
    <property type="evidence" value="ECO:0007669"/>
    <property type="project" value="TreeGrafter"/>
</dbReference>
<protein>
    <recommendedName>
        <fullName evidence="4">Glycosyltransferase sugar-binding region containing DXD motif protein</fullName>
    </recommendedName>
</protein>
<sequence>MIYKKTKFIIICSIFLITLIFLYYTFPSKKIFTYDPVSIKYKININSDSNYKNKPVPKVLYRTWCTSTPTGICGGRKANILSLQSTRTQLFDWKEVIYGDKEVNKFFDKEFGKNNIVTRAFHLINPKYGAAKADFFRYCLIYKYGGLYLDMKSCAVGNLPPIPKNKDIWISTWPKQTHLFKHGEFINWFIYARKHAPILKDVIEKIVNNIFYLHYNPDKVFNFSDSKNTKGIVLSVTGPIAYTIAIKESKHFNTVYFNNKINKILKYTCNINNSYKNMIDIKQHYSSQTEPIIMPNI</sequence>
<name>A0A5J6VMV2_9VIRU</name>
<dbReference type="GO" id="GO:0000030">
    <property type="term" value="F:mannosyltransferase activity"/>
    <property type="evidence" value="ECO:0007669"/>
    <property type="project" value="TreeGrafter"/>
</dbReference>
<dbReference type="InterPro" id="IPR051706">
    <property type="entry name" value="Glycosyltransferase_domain"/>
</dbReference>
<keyword evidence="2" id="KW-0812">Transmembrane</keyword>
<organism evidence="3">
    <name type="scientific">Megaviridae environmental sample</name>
    <dbReference type="NCBI Taxonomy" id="1737588"/>
    <lineage>
        <taxon>Viruses</taxon>
        <taxon>Varidnaviria</taxon>
        <taxon>Bamfordvirae</taxon>
        <taxon>Nucleocytoviricota</taxon>
        <taxon>Megaviricetes</taxon>
        <taxon>Imitervirales</taxon>
        <taxon>Mimiviridae</taxon>
        <taxon>environmental samples</taxon>
    </lineage>
</organism>
<dbReference type="PANTHER" id="PTHR32385:SF15">
    <property type="entry name" value="INOSITOL PHOSPHOCERAMIDE MANNOSYLTRANSFERASE 1"/>
    <property type="match status" value="1"/>
</dbReference>
<feature type="transmembrane region" description="Helical" evidence="2">
    <location>
        <begin position="7"/>
        <end position="26"/>
    </location>
</feature>
<dbReference type="Gene3D" id="3.90.550.20">
    <property type="match status" value="1"/>
</dbReference>
<dbReference type="EMBL" id="MN448295">
    <property type="protein sequence ID" value="QFG74937.1"/>
    <property type="molecule type" value="Genomic_DNA"/>
</dbReference>
<keyword evidence="1" id="KW-0808">Transferase</keyword>
<evidence type="ECO:0000313" key="3">
    <source>
        <dbReference type="EMBL" id="QFG74937.1"/>
    </source>
</evidence>
<dbReference type="GO" id="GO:0016020">
    <property type="term" value="C:membrane"/>
    <property type="evidence" value="ECO:0007669"/>
    <property type="project" value="GOC"/>
</dbReference>
<keyword evidence="2" id="KW-1133">Transmembrane helix</keyword>
<keyword evidence="2" id="KW-0472">Membrane</keyword>
<dbReference type="PANTHER" id="PTHR32385">
    <property type="entry name" value="MANNOSYL PHOSPHORYLINOSITOL CERAMIDE SYNTHASE"/>
    <property type="match status" value="1"/>
</dbReference>
<reference evidence="3" key="1">
    <citation type="journal article" date="2019" name="Philos. Trans. R. Soc. Lond., B, Biol. Sci.">
        <title>Targeted metagenomic recovery of four divergent viruses reveals shared and distinctive characteristics of giant viruses of marine eukaryotes.</title>
        <authorList>
            <person name="Needham D.M."/>
            <person name="Poirier C."/>
            <person name="Hehenberger E."/>
            <person name="Jimenez V."/>
            <person name="Swalwell J.E."/>
            <person name="Santoro A.E."/>
            <person name="Worden A.Z."/>
        </authorList>
    </citation>
    <scope>NUCLEOTIDE SEQUENCE</scope>
    <source>
        <strain evidence="3">OPacV-421</strain>
    </source>
</reference>
<dbReference type="InterPro" id="IPR029044">
    <property type="entry name" value="Nucleotide-diphossugar_trans"/>
</dbReference>
<dbReference type="Pfam" id="PF04488">
    <property type="entry name" value="Gly_transf_sug"/>
    <property type="match status" value="1"/>
</dbReference>
<dbReference type="SUPFAM" id="SSF53448">
    <property type="entry name" value="Nucleotide-diphospho-sugar transferases"/>
    <property type="match status" value="1"/>
</dbReference>
<evidence type="ECO:0008006" key="4">
    <source>
        <dbReference type="Google" id="ProtNLM"/>
    </source>
</evidence>
<proteinExistence type="predicted"/>
<dbReference type="InterPro" id="IPR007577">
    <property type="entry name" value="GlycoTrfase_DXD_sugar-bd_CS"/>
</dbReference>
<accession>A0A5J6VMV2</accession>
<evidence type="ECO:0000256" key="1">
    <source>
        <dbReference type="ARBA" id="ARBA00022679"/>
    </source>
</evidence>